<dbReference type="GO" id="GO:0051539">
    <property type="term" value="F:4 iron, 4 sulfur cluster binding"/>
    <property type="evidence" value="ECO:0007669"/>
    <property type="project" value="UniProtKB-KW"/>
</dbReference>
<comment type="similarity">
    <text evidence="2">Belongs to the iron-sulfur dependent L-serine dehydratase family.</text>
</comment>
<evidence type="ECO:0000256" key="10">
    <source>
        <dbReference type="ARBA" id="ARBA00049406"/>
    </source>
</evidence>
<comment type="catalytic activity">
    <reaction evidence="10">
        <text>L-serine = pyruvate + NH4(+)</text>
        <dbReference type="Rhea" id="RHEA:19169"/>
        <dbReference type="ChEBI" id="CHEBI:15361"/>
        <dbReference type="ChEBI" id="CHEBI:28938"/>
        <dbReference type="ChEBI" id="CHEBI:33384"/>
        <dbReference type="EC" id="4.3.1.17"/>
    </reaction>
</comment>
<keyword evidence="5" id="KW-0004">4Fe-4S</keyword>
<evidence type="ECO:0000256" key="3">
    <source>
        <dbReference type="ARBA" id="ARBA00012093"/>
    </source>
</evidence>
<dbReference type="FunFam" id="3.30.1330.90:FF:000001">
    <property type="entry name" value="L-serine ammonia-lyase 1"/>
    <property type="match status" value="1"/>
</dbReference>
<dbReference type="EMBL" id="UGET01000004">
    <property type="protein sequence ID" value="STL79774.1"/>
    <property type="molecule type" value="Genomic_DNA"/>
</dbReference>
<protein>
    <recommendedName>
        <fullName evidence="3">L-serine ammonia-lyase</fullName>
        <ecNumber evidence="3">4.3.1.17</ecNumber>
    </recommendedName>
</protein>
<feature type="domain" description="Serine dehydratase-like alpha subunit" evidence="11">
    <location>
        <begin position="183"/>
        <end position="441"/>
    </location>
</feature>
<dbReference type="GO" id="GO:0009063">
    <property type="term" value="P:amino acid catabolic process"/>
    <property type="evidence" value="ECO:0007669"/>
    <property type="project" value="UniProtKB-ARBA"/>
</dbReference>
<evidence type="ECO:0000256" key="4">
    <source>
        <dbReference type="ARBA" id="ARBA00022432"/>
    </source>
</evidence>
<evidence type="ECO:0000256" key="1">
    <source>
        <dbReference type="ARBA" id="ARBA00001966"/>
    </source>
</evidence>
<dbReference type="Pfam" id="PF03315">
    <property type="entry name" value="SDH_beta"/>
    <property type="match status" value="1"/>
</dbReference>
<gene>
    <name evidence="13" type="primary">sdaB</name>
    <name evidence="13" type="ORF">NCTC13148_02763</name>
</gene>
<evidence type="ECO:0000313" key="14">
    <source>
        <dbReference type="Proteomes" id="UP000254255"/>
    </source>
</evidence>
<keyword evidence="7" id="KW-0408">Iron</keyword>
<keyword evidence="6" id="KW-0479">Metal-binding</keyword>
<dbReference type="InterPro" id="IPR004644">
    <property type="entry name" value="Fe-S_L-Ser_mono"/>
</dbReference>
<evidence type="ECO:0000259" key="12">
    <source>
        <dbReference type="Pfam" id="PF03315"/>
    </source>
</evidence>
<evidence type="ECO:0000256" key="8">
    <source>
        <dbReference type="ARBA" id="ARBA00023014"/>
    </source>
</evidence>
<dbReference type="GO" id="GO:0046872">
    <property type="term" value="F:metal ion binding"/>
    <property type="evidence" value="ECO:0007669"/>
    <property type="project" value="UniProtKB-KW"/>
</dbReference>
<accession>A0A377BZ51</accession>
<comment type="cofactor">
    <cofactor evidence="1">
        <name>[4Fe-4S] cluster</name>
        <dbReference type="ChEBI" id="CHEBI:49883"/>
    </cofactor>
</comment>
<evidence type="ECO:0000256" key="9">
    <source>
        <dbReference type="ARBA" id="ARBA00023239"/>
    </source>
</evidence>
<dbReference type="AlphaFoldDB" id="A0A377BZ51"/>
<organism evidence="13 14">
    <name type="scientific">Escherichia coli</name>
    <dbReference type="NCBI Taxonomy" id="562"/>
    <lineage>
        <taxon>Bacteria</taxon>
        <taxon>Pseudomonadati</taxon>
        <taxon>Pseudomonadota</taxon>
        <taxon>Gammaproteobacteria</taxon>
        <taxon>Enterobacterales</taxon>
        <taxon>Enterobacteriaceae</taxon>
        <taxon>Escherichia</taxon>
    </lineage>
</organism>
<dbReference type="NCBIfam" id="TIGR00720">
    <property type="entry name" value="sda_mono"/>
    <property type="match status" value="1"/>
</dbReference>
<evidence type="ECO:0000259" key="11">
    <source>
        <dbReference type="Pfam" id="PF03313"/>
    </source>
</evidence>
<dbReference type="InterPro" id="IPR051318">
    <property type="entry name" value="Fe-S_L-Ser"/>
</dbReference>
<keyword evidence="8" id="KW-0411">Iron-sulfur</keyword>
<dbReference type="GO" id="GO:0003941">
    <property type="term" value="F:L-serine ammonia-lyase activity"/>
    <property type="evidence" value="ECO:0007669"/>
    <property type="project" value="UniProtKB-EC"/>
</dbReference>
<proteinExistence type="inferred from homology"/>
<dbReference type="PANTHER" id="PTHR30182">
    <property type="entry name" value="L-SERINE DEHYDRATASE"/>
    <property type="match status" value="1"/>
</dbReference>
<name>A0A377BZ51_ECOLX</name>
<dbReference type="SUPFAM" id="SSF143548">
    <property type="entry name" value="Serine metabolism enzymes domain"/>
    <property type="match status" value="1"/>
</dbReference>
<dbReference type="PANTHER" id="PTHR30182:SF14">
    <property type="entry name" value="L-SERINE DEHYDRATASE 2"/>
    <property type="match status" value="1"/>
</dbReference>
<dbReference type="InterPro" id="IPR005131">
    <property type="entry name" value="Ser_deHydtase_bsu"/>
</dbReference>
<evidence type="ECO:0000313" key="13">
    <source>
        <dbReference type="EMBL" id="STL79774.1"/>
    </source>
</evidence>
<feature type="domain" description="Serine dehydratase beta chain" evidence="12">
    <location>
        <begin position="3"/>
        <end position="155"/>
    </location>
</feature>
<keyword evidence="4" id="KW-0312">Gluconeogenesis</keyword>
<evidence type="ECO:0000256" key="2">
    <source>
        <dbReference type="ARBA" id="ARBA00008636"/>
    </source>
</evidence>
<dbReference type="Gene3D" id="3.30.1330.90">
    <property type="entry name" value="D-3-phosphoglycerate dehydrogenase, domain 3"/>
    <property type="match status" value="1"/>
</dbReference>
<evidence type="ECO:0000256" key="5">
    <source>
        <dbReference type="ARBA" id="ARBA00022485"/>
    </source>
</evidence>
<dbReference type="GO" id="GO:0006094">
    <property type="term" value="P:gluconeogenesis"/>
    <property type="evidence" value="ECO:0007669"/>
    <property type="project" value="UniProtKB-KW"/>
</dbReference>
<dbReference type="InterPro" id="IPR005130">
    <property type="entry name" value="Ser_deHydtase-like_asu"/>
</dbReference>
<evidence type="ECO:0000256" key="7">
    <source>
        <dbReference type="ARBA" id="ARBA00023004"/>
    </source>
</evidence>
<keyword evidence="9 13" id="KW-0456">Lyase</keyword>
<dbReference type="InterPro" id="IPR029009">
    <property type="entry name" value="ASB_dom_sf"/>
</dbReference>
<sequence>MISVFDIFKIGIGPSSSHTVGPMKAGKQFTDDLIARNLLKDVTRVVVDVYGSLSLTGKGHHTDIAIIMGLAGNLPDTVDIDSIPGFIQDVNTHGRLMLANGQHEVEFPVDQCMNFHADNLSLHENGMRITALAGDKVVYSQTYYSIGGGFIVDEEHFGQQNSAPVEVPYPYSSAADLQKHCQETGLSLSGLMMKNELALHSKEELEQHLANVWEVMRGGIERGISTEGVLPGKLRVPRRAAALRRMLVSQDKTTTDPMAVVDWINMFALAVNEENAAGGRVVTAPTNGACGIIPAVLAYYDKFIREVNANSLARYLLVASAIGSLYKMNASISGAEVGCQGEVGVACSMAAAGLAELLGASPAQVCIAAEIAMEHNLGLTCDPVAGQVQVPCIERNAIAAVKAVNAARMALRRTSEPRVCLDKVIETMYETGKDMNAKYRENLSRRPGNEDRCLRLIALQRPRFARPLPDFSSSRSLFRHRMLPLSPDL</sequence>
<dbReference type="Pfam" id="PF03313">
    <property type="entry name" value="SDH_alpha"/>
    <property type="match status" value="1"/>
</dbReference>
<dbReference type="Proteomes" id="UP000254255">
    <property type="component" value="Unassembled WGS sequence"/>
</dbReference>
<dbReference type="EC" id="4.3.1.17" evidence="3"/>
<evidence type="ECO:0000256" key="6">
    <source>
        <dbReference type="ARBA" id="ARBA00022723"/>
    </source>
</evidence>
<reference evidence="13 14" key="1">
    <citation type="submission" date="2018-06" db="EMBL/GenBank/DDBJ databases">
        <authorList>
            <consortium name="Pathogen Informatics"/>
            <person name="Doyle S."/>
        </authorList>
    </citation>
    <scope>NUCLEOTIDE SEQUENCE [LARGE SCALE GENOMIC DNA]</scope>
    <source>
        <strain evidence="13 14">NCTC13148</strain>
    </source>
</reference>